<name>A0ABY4RS78_9BACL</name>
<dbReference type="Pfam" id="PF03682">
    <property type="entry name" value="UPF0158"/>
    <property type="match status" value="1"/>
</dbReference>
<evidence type="ECO:0000313" key="2">
    <source>
        <dbReference type="Proteomes" id="UP001057134"/>
    </source>
</evidence>
<sequence length="209" mass="24487">MSGKKKKKRKDQISSEALEQDENFYFIAGYTAGGFPYGITWEEYEMDKNGKSHGMNDKGEPMKELQLTKQQFKELVDAYDIYGDDFEVFLNIETGDVVTLRAFDLDEEDEELSEIIDEGLNEIYFQIPQRESREGYADMVDFAETVMDTRLRTTLINILNGGKKVFRRFKDALASDSNEIERYYRFVEERNRIRVVDWLESIDVNVTLE</sequence>
<gene>
    <name evidence="1" type="ORF">SK3146_04700</name>
</gene>
<dbReference type="RefSeq" id="WP_249861046.1">
    <property type="nucleotide sequence ID" value="NZ_CP027059.1"/>
</dbReference>
<proteinExistence type="predicted"/>
<reference evidence="1" key="1">
    <citation type="submission" date="2018-02" db="EMBL/GenBank/DDBJ databases">
        <authorList>
            <person name="Kim S.-K."/>
            <person name="Jung H.-I."/>
            <person name="Lee S.-W."/>
        </authorList>
    </citation>
    <scope>NUCLEOTIDE SEQUENCE</scope>
    <source>
        <strain evidence="1">SK3146</strain>
    </source>
</reference>
<reference evidence="1" key="2">
    <citation type="journal article" date="2021" name="J Anim Sci Technol">
        <title>Complete genome sequence of Paenibacillus konkukensis sp. nov. SK3146 as a potential probiotic strain.</title>
        <authorList>
            <person name="Jung H.I."/>
            <person name="Park S."/>
            <person name="Niu K.M."/>
            <person name="Lee S.W."/>
            <person name="Kothari D."/>
            <person name="Yi K.J."/>
            <person name="Kim S.K."/>
        </authorList>
    </citation>
    <scope>NUCLEOTIDE SEQUENCE</scope>
    <source>
        <strain evidence="1">SK3146</strain>
    </source>
</reference>
<keyword evidence="2" id="KW-1185">Reference proteome</keyword>
<evidence type="ECO:0000313" key="1">
    <source>
        <dbReference type="EMBL" id="UQZ85411.1"/>
    </source>
</evidence>
<organism evidence="1 2">
    <name type="scientific">Paenibacillus konkukensis</name>
    <dbReference type="NCBI Taxonomy" id="2020716"/>
    <lineage>
        <taxon>Bacteria</taxon>
        <taxon>Bacillati</taxon>
        <taxon>Bacillota</taxon>
        <taxon>Bacilli</taxon>
        <taxon>Bacillales</taxon>
        <taxon>Paenibacillaceae</taxon>
        <taxon>Paenibacillus</taxon>
    </lineage>
</organism>
<dbReference type="Proteomes" id="UP001057134">
    <property type="component" value="Chromosome"/>
</dbReference>
<dbReference type="InterPro" id="IPR005361">
    <property type="entry name" value="UPF0158"/>
</dbReference>
<accession>A0ABY4RS78</accession>
<dbReference type="EMBL" id="CP027059">
    <property type="protein sequence ID" value="UQZ85411.1"/>
    <property type="molecule type" value="Genomic_DNA"/>
</dbReference>
<protein>
    <submittedName>
        <fullName evidence="1">Uncharacterized protein</fullName>
    </submittedName>
</protein>